<keyword evidence="3" id="KW-1185">Reference proteome</keyword>
<organism evidence="2 3">
    <name type="scientific">Leucocoprinus birnbaumii</name>
    <dbReference type="NCBI Taxonomy" id="56174"/>
    <lineage>
        <taxon>Eukaryota</taxon>
        <taxon>Fungi</taxon>
        <taxon>Dikarya</taxon>
        <taxon>Basidiomycota</taxon>
        <taxon>Agaricomycotina</taxon>
        <taxon>Agaricomycetes</taxon>
        <taxon>Agaricomycetidae</taxon>
        <taxon>Agaricales</taxon>
        <taxon>Agaricineae</taxon>
        <taxon>Agaricaceae</taxon>
        <taxon>Leucocoprinus</taxon>
    </lineage>
</organism>
<feature type="compositionally biased region" description="Low complexity" evidence="1">
    <location>
        <begin position="536"/>
        <end position="546"/>
    </location>
</feature>
<feature type="compositionally biased region" description="Polar residues" evidence="1">
    <location>
        <begin position="578"/>
        <end position="614"/>
    </location>
</feature>
<dbReference type="AlphaFoldDB" id="A0AAD5YQJ0"/>
<feature type="region of interest" description="Disordered" evidence="1">
    <location>
        <begin position="1"/>
        <end position="20"/>
    </location>
</feature>
<name>A0AAD5YQJ0_9AGAR</name>
<proteinExistence type="predicted"/>
<evidence type="ECO:0000313" key="3">
    <source>
        <dbReference type="Proteomes" id="UP001213000"/>
    </source>
</evidence>
<evidence type="ECO:0000256" key="1">
    <source>
        <dbReference type="SAM" id="MobiDB-lite"/>
    </source>
</evidence>
<dbReference type="EMBL" id="JANIEX010001525">
    <property type="protein sequence ID" value="KAJ3557000.1"/>
    <property type="molecule type" value="Genomic_DNA"/>
</dbReference>
<accession>A0AAD5YQJ0</accession>
<sequence length="979" mass="110613">MVSPQDIAGGHHGESMDDNEAVMPLDLSTTTNYRPPGSIDASRRKGNLWKIIGESFSSVPRSMMTEEYHHVFSLVKQEVRGRAWVVNGDLYYSPNCMRGVAIPEHQQGIKLKPGVSKASDFQEPIWWEKKTEWMACVLRQPVPYSGALVQALNVVPDTLMSVPNKGFGMSPEQVLPWKELETTLMGMVQALEEKLPLVVRAVGTQAKPFPPSKWGYRTFYPTMEEASRHIEAGRDWFAMWLGYVYWLSKKVYECAGYSDDSMAPMWYLHIIRACNDQPTYDLLRMTPLLQNQWKWNRVGVWLHNPDDMEEQPTAQWFMDRELQQATTWIAATPSSTYMPQWPSSSVSYTPVPAAPENVYSYHNSYSSSSSSSVTYMQVPATPDNGYSYENSYRDDGDYSQDAWMPTPSIDPPSSITEPPVEDHSRSMMTAKAAKAVWDEFWKKREATHERMLKAETEAKKMARLNREKLKPTVSAIVCEWGWDEDETPPIFTKKLVRKADRAETIMDFHKKVRRYDSYMNEWHLCHKFSDELYVESPGSSAPGSPSQNEVTPACEVPTQSSSLPPPPSSSHLTYTCGDRNTSLPSSSTQNEPLSVSSQTKEASTSPSLIESNQPSLPPNFLTYASGDPKSEEFKMEQTRTEVLRLLGRRFGFVPPLPVPLAVAGHVLESDMRSLLKGRGPAVVGFLGLARDNRQTLAFNARVNSIRTLTCVGGKKWYMFDRGASHTVDWSIAVASATDALYVCRLDPNMTEKEIALDLAEEGVRFHTVQRRDTLAKARRDRSALTYVPMRLSGHVFNQRDFDFYRKQTECIVSLPRARAAVMRGGFARRIAIEFLSISEVTKGPSGVHKEEGHMFIAKDTTGAEYVDDDLTVGEFEALCGLYVTFTGSGQQAGKLSWYPLPYVFDGQGEDMGWWTGRAEKLWETCNASILSNDPQRRIDLPKAVMKWRDRLRGFGDGRRAVKSAEEWSKRFLESEIGES</sequence>
<protein>
    <submittedName>
        <fullName evidence="2">Uncharacterized protein</fullName>
    </submittedName>
</protein>
<evidence type="ECO:0000313" key="2">
    <source>
        <dbReference type="EMBL" id="KAJ3557000.1"/>
    </source>
</evidence>
<comment type="caution">
    <text evidence="2">The sequence shown here is derived from an EMBL/GenBank/DDBJ whole genome shotgun (WGS) entry which is preliminary data.</text>
</comment>
<reference evidence="2" key="1">
    <citation type="submission" date="2022-07" db="EMBL/GenBank/DDBJ databases">
        <title>Genome Sequence of Leucocoprinus birnbaumii.</title>
        <authorList>
            <person name="Buettner E."/>
        </authorList>
    </citation>
    <scope>NUCLEOTIDE SEQUENCE</scope>
    <source>
        <strain evidence="2">VT141</strain>
    </source>
</reference>
<gene>
    <name evidence="2" type="ORF">NP233_g11847</name>
</gene>
<dbReference type="Proteomes" id="UP001213000">
    <property type="component" value="Unassembled WGS sequence"/>
</dbReference>
<feature type="region of interest" description="Disordered" evidence="1">
    <location>
        <begin position="535"/>
        <end position="619"/>
    </location>
</feature>
<feature type="region of interest" description="Disordered" evidence="1">
    <location>
        <begin position="397"/>
        <end position="421"/>
    </location>
</feature>
<feature type="compositionally biased region" description="Low complexity" evidence="1">
    <location>
        <begin position="405"/>
        <end position="418"/>
    </location>
</feature>